<dbReference type="AlphaFoldDB" id="A0A5E5A052"/>
<evidence type="ECO:0000313" key="1">
    <source>
        <dbReference type="EMBL" id="VVE66954.1"/>
    </source>
</evidence>
<gene>
    <name evidence="1" type="ORF">PCA31118_02416</name>
</gene>
<dbReference type="Proteomes" id="UP000414136">
    <property type="component" value="Unassembled WGS sequence"/>
</dbReference>
<sequence>MLSVSSAHAQLTESEYLLAGLKIAKAPADLPAQLFVPAEWTAGLRRLGATTLANNREAGACLGIKAQARSEDRNVLMNRYATLVAGKAQMDPATYAAQEKALRDQIEGKGSLENSGINWVVGKIQDGEDMSVQIEVNGLKCEGESVSSAHTHPKPSAAVPSDGDFGYLMHVRQAYSMMVVYEGTNVCAVLKTAQASRENPEHAMAIFIAHQNAVGFEALRHGIGKPGALTDKLYAGVASAAETLGMGLYCGILDGPLKRIKPDAPNVNDEMFVLQAKNLLLSLKLANTQEHREALTYPFTPAIDPAFRRAIAQYGIDETMVSRLTPFALYVTLLEQVLKEQFITGDLFGFFLPDFRSSVPTPITVARSRCYRSDTAKEYKCSLAQTEVRSSVDMTAGRRYSLFDSVDKTSVIVDPAAGLRRGVLLRDTSKQTYQGTCRFNGDVCVPEGKGEVTFKGVMRVQGTFVDGDLIGEAIQTREDSGETWKVNYEADGYREIERLK</sequence>
<reference evidence="1 2" key="1">
    <citation type="submission" date="2019-08" db="EMBL/GenBank/DDBJ databases">
        <authorList>
            <person name="Peeters C."/>
        </authorList>
    </citation>
    <scope>NUCLEOTIDE SEQUENCE [LARGE SCALE GENOMIC DNA]</scope>
    <source>
        <strain evidence="1 2">LMG 31118</strain>
    </source>
</reference>
<organism evidence="1 2">
    <name type="scientific">Pandoraea captiosa</name>
    <dbReference type="NCBI Taxonomy" id="2508302"/>
    <lineage>
        <taxon>Bacteria</taxon>
        <taxon>Pseudomonadati</taxon>
        <taxon>Pseudomonadota</taxon>
        <taxon>Betaproteobacteria</taxon>
        <taxon>Burkholderiales</taxon>
        <taxon>Burkholderiaceae</taxon>
        <taxon>Pandoraea</taxon>
    </lineage>
</organism>
<proteinExistence type="predicted"/>
<dbReference type="EMBL" id="CABPSQ010000003">
    <property type="protein sequence ID" value="VVE66954.1"/>
    <property type="molecule type" value="Genomic_DNA"/>
</dbReference>
<protein>
    <submittedName>
        <fullName evidence="1">Uncharacterized protein</fullName>
    </submittedName>
</protein>
<keyword evidence="2" id="KW-1185">Reference proteome</keyword>
<evidence type="ECO:0000313" key="2">
    <source>
        <dbReference type="Proteomes" id="UP000414136"/>
    </source>
</evidence>
<name>A0A5E5A052_9BURK</name>
<accession>A0A5E5A052</accession>